<dbReference type="Pfam" id="PF17432">
    <property type="entry name" value="DUF3458_C"/>
    <property type="match status" value="1"/>
</dbReference>
<dbReference type="GO" id="GO:0008270">
    <property type="term" value="F:zinc ion binding"/>
    <property type="evidence" value="ECO:0007669"/>
    <property type="project" value="InterPro"/>
</dbReference>
<dbReference type="InterPro" id="IPR035414">
    <property type="entry name" value="Peptidase_M1_pepN_Ig-like"/>
</dbReference>
<dbReference type="GO" id="GO:0008237">
    <property type="term" value="F:metallopeptidase activity"/>
    <property type="evidence" value="ECO:0007669"/>
    <property type="project" value="UniProtKB-UniRule"/>
</dbReference>
<dbReference type="Gene3D" id="1.10.390.10">
    <property type="entry name" value="Neutral Protease Domain 2"/>
    <property type="match status" value="1"/>
</dbReference>
<dbReference type="GO" id="GO:0016285">
    <property type="term" value="F:alanyl aminopeptidase activity"/>
    <property type="evidence" value="ECO:0007669"/>
    <property type="project" value="UniProtKB-EC"/>
</dbReference>
<dbReference type="SUPFAM" id="SSF55486">
    <property type="entry name" value="Metalloproteases ('zincins'), catalytic domain"/>
    <property type="match status" value="1"/>
</dbReference>
<dbReference type="PANTHER" id="PTHR46322">
    <property type="entry name" value="PUROMYCIN-SENSITIVE AMINOPEPTIDASE"/>
    <property type="match status" value="1"/>
</dbReference>
<dbReference type="InterPro" id="IPR038438">
    <property type="entry name" value="PepN_Ig-like_sf"/>
</dbReference>
<protein>
    <recommendedName>
        <fullName evidence="2">Aminopeptidase N</fullName>
        <ecNumber evidence="2">3.4.11.2</ecNumber>
    </recommendedName>
</protein>
<dbReference type="EC" id="3.4.11.2" evidence="2"/>
<proteinExistence type="predicted"/>
<organism evidence="6 7">
    <name type="scientific">SAR86 cluster bacterium</name>
    <dbReference type="NCBI Taxonomy" id="2030880"/>
    <lineage>
        <taxon>Bacteria</taxon>
        <taxon>Pseudomonadati</taxon>
        <taxon>Pseudomonadota</taxon>
        <taxon>Gammaproteobacteria</taxon>
        <taxon>SAR86 cluster</taxon>
    </lineage>
</organism>
<evidence type="ECO:0000313" key="6">
    <source>
        <dbReference type="EMBL" id="NQV65679.1"/>
    </source>
</evidence>
<dbReference type="Gene3D" id="1.25.50.10">
    <property type="entry name" value="Peptidase M1, alanyl aminopeptidase, C-terminal domain"/>
    <property type="match status" value="1"/>
</dbReference>
<dbReference type="InterPro" id="IPR024601">
    <property type="entry name" value="Peptidase_M1_pepN_C"/>
</dbReference>
<dbReference type="GO" id="GO:0006508">
    <property type="term" value="P:proteolysis"/>
    <property type="evidence" value="ECO:0007669"/>
    <property type="project" value="UniProtKB-UniRule"/>
</dbReference>
<dbReference type="Proteomes" id="UP000754644">
    <property type="component" value="Unassembled WGS sequence"/>
</dbReference>
<evidence type="ECO:0000256" key="1">
    <source>
        <dbReference type="ARBA" id="ARBA00022438"/>
    </source>
</evidence>
<keyword evidence="6" id="KW-0378">Hydrolase</keyword>
<dbReference type="InterPro" id="IPR027268">
    <property type="entry name" value="Peptidase_M4/M1_CTD_sf"/>
</dbReference>
<evidence type="ECO:0000259" key="4">
    <source>
        <dbReference type="Pfam" id="PF11940"/>
    </source>
</evidence>
<name>A0A972VYH6_9GAMM</name>
<evidence type="ECO:0000259" key="5">
    <source>
        <dbReference type="Pfam" id="PF17432"/>
    </source>
</evidence>
<feature type="non-terminal residue" evidence="6">
    <location>
        <position position="1"/>
    </location>
</feature>
<sequence length="635" mass="70612">MENKGLNIFNTSCVLARPDTTTDLGYQRVEAVVGHEYFHNWSGNRVTCRDWFQLSLKEGFTVLRDHEFSAAMGSPTVCRINDVAGLRGAQFPEDAGPMAHSIRPDAYIEINNFYTATVYEKGAEVVGMIRTLLGSEQFRRGTDLYFDRHDGQAVTTEEFVKAMEDASQVDLTQFRRWYSQAGTPVLKIKSQYDPDQQTYTLNVTQSCPPTPGQQTKLPFHMPLALGLLDSAGADMPLTLAAAAAGQSPQVANVQNAAGQQTVILNLTEAQQSFVFTNVNEKPVPSLLRGFSAPVKLQFNYSRDELMFLMSHDADGFNRWEASQRLAIDVIQEVVGQLQAGQAVQVDSRLIKAFESNLDQAVARHRDLSLDKAMIAEMLVLPSETYLAELVVVADVDALHAAREAVRLAIATQLAGVLLAVYKLNQDDKPFAVSAEECARRSLKNVALAYLMVPDDTEMVALTVAQFKSANCMTDTSAAIRSLVNSAAPLALQAKEEALTKFYERWSDEALVIDQWFSLQASSPLPGALERVKALMQHSAFTWKNPNRLRSVIVAFAFQNNVNFHDKSGSGYEFLADCVIELNRINPLVAARILSPLTRWRKYDTARQDLMRQHLQRILDTENLSKDVFEVVSKSL</sequence>
<dbReference type="FunFam" id="1.10.390.10:FF:000002">
    <property type="entry name" value="Aminopeptidase N"/>
    <property type="match status" value="1"/>
</dbReference>
<reference evidence="6" key="1">
    <citation type="submission" date="2020-05" db="EMBL/GenBank/DDBJ databases">
        <title>Sulfur intermediates as new biogeochemical hubs in an aquatic model microbial ecosystem.</title>
        <authorList>
            <person name="Vigneron A."/>
        </authorList>
    </citation>
    <scope>NUCLEOTIDE SEQUENCE</scope>
    <source>
        <strain evidence="6">Bin.250</strain>
    </source>
</reference>
<feature type="domain" description="Peptidase M1 membrane alanine aminopeptidase" evidence="3">
    <location>
        <begin position="1"/>
        <end position="177"/>
    </location>
</feature>
<dbReference type="Gene3D" id="2.60.40.1840">
    <property type="match status" value="1"/>
</dbReference>
<dbReference type="EMBL" id="JABMOJ010000371">
    <property type="protein sequence ID" value="NQV65679.1"/>
    <property type="molecule type" value="Genomic_DNA"/>
</dbReference>
<dbReference type="Pfam" id="PF01433">
    <property type="entry name" value="Peptidase_M1"/>
    <property type="match status" value="1"/>
</dbReference>
<dbReference type="InterPro" id="IPR014782">
    <property type="entry name" value="Peptidase_M1_dom"/>
</dbReference>
<keyword evidence="1 6" id="KW-0645">Protease</keyword>
<evidence type="ECO:0000313" key="7">
    <source>
        <dbReference type="Proteomes" id="UP000754644"/>
    </source>
</evidence>
<dbReference type="AlphaFoldDB" id="A0A972VYH6"/>
<gene>
    <name evidence="6" type="primary">pepN</name>
    <name evidence="6" type="ORF">HQ497_09980</name>
</gene>
<evidence type="ECO:0000259" key="3">
    <source>
        <dbReference type="Pfam" id="PF01433"/>
    </source>
</evidence>
<dbReference type="InterPro" id="IPR037144">
    <property type="entry name" value="Peptidase_M1_pepN_C_sf"/>
</dbReference>
<dbReference type="Pfam" id="PF11940">
    <property type="entry name" value="DUF3458"/>
    <property type="match status" value="1"/>
</dbReference>
<evidence type="ECO:0000256" key="2">
    <source>
        <dbReference type="NCBIfam" id="TIGR02414"/>
    </source>
</evidence>
<dbReference type="FunFam" id="2.60.40.1840:FF:000001">
    <property type="entry name" value="Aminopeptidase N"/>
    <property type="match status" value="1"/>
</dbReference>
<feature type="domain" description="Peptidase M1 alanyl aminopeptidase C-terminal" evidence="5">
    <location>
        <begin position="303"/>
        <end position="635"/>
    </location>
</feature>
<feature type="domain" description="Peptidase M1 alanyl aminopeptidase Ig-like fold" evidence="4">
    <location>
        <begin position="182"/>
        <end position="298"/>
    </location>
</feature>
<dbReference type="InterPro" id="IPR012779">
    <property type="entry name" value="Peptidase_M1_pepN"/>
</dbReference>
<keyword evidence="1 6" id="KW-0031">Aminopeptidase</keyword>
<dbReference type="PANTHER" id="PTHR46322:SF1">
    <property type="entry name" value="PUROMYCIN-SENSITIVE AMINOPEPTIDASE"/>
    <property type="match status" value="1"/>
</dbReference>
<accession>A0A972VYH6</accession>
<dbReference type="NCBIfam" id="TIGR02414">
    <property type="entry name" value="pepN_proteo"/>
    <property type="match status" value="1"/>
</dbReference>
<comment type="caution">
    <text evidence="6">The sequence shown here is derived from an EMBL/GenBank/DDBJ whole genome shotgun (WGS) entry which is preliminary data.</text>
</comment>